<dbReference type="GO" id="GO:0003723">
    <property type="term" value="F:RNA binding"/>
    <property type="evidence" value="ECO:0007669"/>
    <property type="project" value="InterPro"/>
</dbReference>
<dbReference type="PANTHER" id="PTHR13326:SF21">
    <property type="entry name" value="PSEUDOURIDYLATE SYNTHASE PUS7L"/>
    <property type="match status" value="1"/>
</dbReference>
<dbReference type="Gene3D" id="3.30.2350.20">
    <property type="entry name" value="TruD, catalytic domain"/>
    <property type="match status" value="1"/>
</dbReference>
<gene>
    <name evidence="5" type="ORF">NUZ5A_50573</name>
</gene>
<dbReference type="Pfam" id="PF01142">
    <property type="entry name" value="TruD"/>
    <property type="match status" value="1"/>
</dbReference>
<feature type="domain" description="TRUD" evidence="4">
    <location>
        <begin position="153"/>
        <end position="359"/>
    </location>
</feature>
<evidence type="ECO:0000256" key="3">
    <source>
        <dbReference type="ARBA" id="ARBA00023235"/>
    </source>
</evidence>
<proteinExistence type="inferred from homology"/>
<dbReference type="NCBIfam" id="TIGR00094">
    <property type="entry name" value="tRNA_TruD_broad"/>
    <property type="match status" value="1"/>
</dbReference>
<dbReference type="InterPro" id="IPR001656">
    <property type="entry name" value="PsdUridine_synth_TruD"/>
</dbReference>
<protein>
    <submittedName>
        <fullName evidence="5">Putative tRNA pseudouridine synthase D TruD</fullName>
    </submittedName>
</protein>
<reference evidence="5" key="1">
    <citation type="submission" date="2021-02" db="EMBL/GenBank/DDBJ databases">
        <authorList>
            <person name="Han P."/>
        </authorList>
    </citation>
    <scope>NUCLEOTIDE SEQUENCE</scope>
    <source>
        <strain evidence="5">Candidatus Nitrosotenuis uzonensis 5A</strain>
    </source>
</reference>
<evidence type="ECO:0000256" key="1">
    <source>
        <dbReference type="ARBA" id="ARBA00007953"/>
    </source>
</evidence>
<dbReference type="AlphaFoldDB" id="A0A812F2T8"/>
<comment type="similarity">
    <text evidence="1">Belongs to the pseudouridine synthase TruD family.</text>
</comment>
<dbReference type="PROSITE" id="PS50984">
    <property type="entry name" value="TRUD"/>
    <property type="match status" value="1"/>
</dbReference>
<organism evidence="5 6">
    <name type="scientific">Candidatus Nitrosotenuis uzonensis</name>
    <dbReference type="NCBI Taxonomy" id="1407055"/>
    <lineage>
        <taxon>Archaea</taxon>
        <taxon>Nitrososphaerota</taxon>
        <taxon>Candidatus Nitrosotenuis</taxon>
    </lineage>
</organism>
<keyword evidence="2" id="KW-0819">tRNA processing</keyword>
<evidence type="ECO:0000259" key="4">
    <source>
        <dbReference type="PROSITE" id="PS50984"/>
    </source>
</evidence>
<dbReference type="EMBL" id="CAJNAQ010000005">
    <property type="protein sequence ID" value="CAE6496660.1"/>
    <property type="molecule type" value="Genomic_DNA"/>
</dbReference>
<keyword evidence="3" id="KW-0413">Isomerase</keyword>
<dbReference type="GO" id="GO:0008033">
    <property type="term" value="P:tRNA processing"/>
    <property type="evidence" value="ECO:0007669"/>
    <property type="project" value="UniProtKB-KW"/>
</dbReference>
<evidence type="ECO:0000313" key="5">
    <source>
        <dbReference type="EMBL" id="CAE6496660.1"/>
    </source>
</evidence>
<dbReference type="PIRSF" id="PIRSF037016">
    <property type="entry name" value="Pseudouridin_synth_euk_prd"/>
    <property type="match status" value="1"/>
</dbReference>
<dbReference type="GO" id="GO:0009982">
    <property type="term" value="F:pseudouridine synthase activity"/>
    <property type="evidence" value="ECO:0007669"/>
    <property type="project" value="InterPro"/>
</dbReference>
<dbReference type="SUPFAM" id="SSF55120">
    <property type="entry name" value="Pseudouridine synthase"/>
    <property type="match status" value="1"/>
</dbReference>
<dbReference type="InterPro" id="IPR020119">
    <property type="entry name" value="PsdUridine_synth_TruD_CS"/>
</dbReference>
<dbReference type="InterPro" id="IPR011760">
    <property type="entry name" value="PsdUridine_synth_TruD_insert"/>
</dbReference>
<dbReference type="Gene3D" id="1.10.1510.30">
    <property type="match status" value="1"/>
</dbReference>
<comment type="caution">
    <text evidence="5">The sequence shown here is derived from an EMBL/GenBank/DDBJ whole genome shotgun (WGS) entry which is preliminary data.</text>
</comment>
<dbReference type="Gene3D" id="3.30.70.3160">
    <property type="match status" value="1"/>
</dbReference>
<dbReference type="RefSeq" id="WP_205099628.1">
    <property type="nucleotide sequence ID" value="NZ_CAJNAQ010000005.1"/>
</dbReference>
<evidence type="ECO:0000313" key="6">
    <source>
        <dbReference type="Proteomes" id="UP000655759"/>
    </source>
</evidence>
<accession>A0A812F2T8</accession>
<dbReference type="PANTHER" id="PTHR13326">
    <property type="entry name" value="TRNA PSEUDOURIDINE SYNTHASE D"/>
    <property type="match status" value="1"/>
</dbReference>
<sequence>MIPKIDENIGILVYTTRYEGSSGIIKNRFEDFVVSEIISERVRISSSQNDGFAVYKLKKYGIDTTHALERIYRVHGARLKALGLKDASALTEQFVCSTGKNKILPDITDAKISLTLIGFVSKPLSAKDMIGNRFTIKVTGLSADISTFNEYDRILNFYGYQRFGSKRAVTHLVGKALVQRRFSDALSLALSFVSEYDDEKNTALRKIMSDSSKYAEALQQIPPGMDIEKILLQEMIAHQNPQKAFARLPLSMRRFYVDAYQSYLFNLTLSRAYQSGEELFEPQAGDVCYDKNSNLGRFEMDPNQKLAIPIIGYSYFKKTRFESILGRILENEEISAKDFYFKEMQELSSEGGFRSACIKCADFAACDDTIEFTLPRGSYATIVLREILKPKDPLLAGF</sequence>
<dbReference type="Proteomes" id="UP000655759">
    <property type="component" value="Unassembled WGS sequence"/>
</dbReference>
<dbReference type="InterPro" id="IPR042214">
    <property type="entry name" value="TruD_catalytic"/>
</dbReference>
<dbReference type="PROSITE" id="PS01268">
    <property type="entry name" value="UPF0024"/>
    <property type="match status" value="1"/>
</dbReference>
<dbReference type="GO" id="GO:0001522">
    <property type="term" value="P:pseudouridine synthesis"/>
    <property type="evidence" value="ECO:0007669"/>
    <property type="project" value="InterPro"/>
</dbReference>
<name>A0A812F2T8_9ARCH</name>
<evidence type="ECO:0000256" key="2">
    <source>
        <dbReference type="ARBA" id="ARBA00022694"/>
    </source>
</evidence>
<dbReference type="InterPro" id="IPR020103">
    <property type="entry name" value="PsdUridine_synth_cat_dom_sf"/>
</dbReference>